<feature type="transmembrane region" description="Helical" evidence="8">
    <location>
        <begin position="39"/>
        <end position="57"/>
    </location>
</feature>
<name>A0A4V2RYK9_9SPHI</name>
<comment type="subcellular location">
    <subcellularLocation>
        <location evidence="1">Cell membrane</location>
        <topology evidence="1">Multi-pass membrane protein</topology>
    </subcellularLocation>
</comment>
<dbReference type="OrthoDB" id="9813729at2"/>
<evidence type="ECO:0000256" key="5">
    <source>
        <dbReference type="ARBA" id="ARBA00022692"/>
    </source>
</evidence>
<feature type="transmembrane region" description="Helical" evidence="8">
    <location>
        <begin position="302"/>
        <end position="319"/>
    </location>
</feature>
<dbReference type="AlphaFoldDB" id="A0A4V2RYK9"/>
<evidence type="ECO:0000313" key="10">
    <source>
        <dbReference type="EMBL" id="TCO20680.1"/>
    </source>
</evidence>
<dbReference type="GO" id="GO:0016763">
    <property type="term" value="F:pentosyltransferase activity"/>
    <property type="evidence" value="ECO:0007669"/>
    <property type="project" value="TreeGrafter"/>
</dbReference>
<protein>
    <submittedName>
        <fullName evidence="10">4-amino-4-deoxy-L-arabinose transferase-like glycosyltransferase</fullName>
    </submittedName>
</protein>
<organism evidence="10 11">
    <name type="scientific">Pedobacter psychrotolerans</name>
    <dbReference type="NCBI Taxonomy" id="1843235"/>
    <lineage>
        <taxon>Bacteria</taxon>
        <taxon>Pseudomonadati</taxon>
        <taxon>Bacteroidota</taxon>
        <taxon>Sphingobacteriia</taxon>
        <taxon>Sphingobacteriales</taxon>
        <taxon>Sphingobacteriaceae</taxon>
        <taxon>Pedobacter</taxon>
    </lineage>
</organism>
<dbReference type="Pfam" id="PF13231">
    <property type="entry name" value="PMT_2"/>
    <property type="match status" value="1"/>
</dbReference>
<keyword evidence="4 10" id="KW-0808">Transferase</keyword>
<feature type="transmembrane region" description="Helical" evidence="8">
    <location>
        <begin position="133"/>
        <end position="151"/>
    </location>
</feature>
<evidence type="ECO:0000256" key="3">
    <source>
        <dbReference type="ARBA" id="ARBA00022676"/>
    </source>
</evidence>
<dbReference type="EMBL" id="SLWO01000008">
    <property type="protein sequence ID" value="TCO20680.1"/>
    <property type="molecule type" value="Genomic_DNA"/>
</dbReference>
<evidence type="ECO:0000256" key="1">
    <source>
        <dbReference type="ARBA" id="ARBA00004651"/>
    </source>
</evidence>
<feature type="transmembrane region" description="Helical" evidence="8">
    <location>
        <begin position="104"/>
        <end position="127"/>
    </location>
</feature>
<dbReference type="Proteomes" id="UP000295684">
    <property type="component" value="Unassembled WGS sequence"/>
</dbReference>
<evidence type="ECO:0000256" key="2">
    <source>
        <dbReference type="ARBA" id="ARBA00022475"/>
    </source>
</evidence>
<feature type="transmembrane region" description="Helical" evidence="8">
    <location>
        <begin position="354"/>
        <end position="375"/>
    </location>
</feature>
<evidence type="ECO:0000256" key="8">
    <source>
        <dbReference type="SAM" id="Phobius"/>
    </source>
</evidence>
<keyword evidence="2" id="KW-1003">Cell membrane</keyword>
<dbReference type="PANTHER" id="PTHR33908">
    <property type="entry name" value="MANNOSYLTRANSFERASE YKCB-RELATED"/>
    <property type="match status" value="1"/>
</dbReference>
<keyword evidence="7 8" id="KW-0472">Membrane</keyword>
<dbReference type="InterPro" id="IPR038731">
    <property type="entry name" value="RgtA/B/C-like"/>
</dbReference>
<feature type="transmembrane region" description="Helical" evidence="8">
    <location>
        <begin position="325"/>
        <end position="342"/>
    </location>
</feature>
<dbReference type="PANTHER" id="PTHR33908:SF11">
    <property type="entry name" value="MEMBRANE PROTEIN"/>
    <property type="match status" value="1"/>
</dbReference>
<feature type="transmembrane region" description="Helical" evidence="8">
    <location>
        <begin position="271"/>
        <end position="295"/>
    </location>
</feature>
<evidence type="ECO:0000256" key="6">
    <source>
        <dbReference type="ARBA" id="ARBA00022989"/>
    </source>
</evidence>
<evidence type="ECO:0000256" key="4">
    <source>
        <dbReference type="ARBA" id="ARBA00022679"/>
    </source>
</evidence>
<keyword evidence="3" id="KW-0328">Glycosyltransferase</keyword>
<evidence type="ECO:0000313" key="11">
    <source>
        <dbReference type="Proteomes" id="UP000295684"/>
    </source>
</evidence>
<dbReference type="GO" id="GO:0005886">
    <property type="term" value="C:plasma membrane"/>
    <property type="evidence" value="ECO:0007669"/>
    <property type="project" value="UniProtKB-SubCell"/>
</dbReference>
<comment type="caution">
    <text evidence="10">The sequence shown here is derived from an EMBL/GenBank/DDBJ whole genome shotgun (WGS) entry which is preliminary data.</text>
</comment>
<feature type="transmembrane region" description="Helical" evidence="8">
    <location>
        <begin position="227"/>
        <end position="247"/>
    </location>
</feature>
<feature type="domain" description="Glycosyltransferase RgtA/B/C/D-like" evidence="9">
    <location>
        <begin position="85"/>
        <end position="244"/>
    </location>
</feature>
<evidence type="ECO:0000256" key="7">
    <source>
        <dbReference type="ARBA" id="ARBA00023136"/>
    </source>
</evidence>
<dbReference type="GO" id="GO:0009103">
    <property type="term" value="P:lipopolysaccharide biosynthetic process"/>
    <property type="evidence" value="ECO:0007669"/>
    <property type="project" value="UniProtKB-ARBA"/>
</dbReference>
<keyword evidence="5 8" id="KW-0812">Transmembrane</keyword>
<proteinExistence type="predicted"/>
<feature type="transmembrane region" description="Helical" evidence="8">
    <location>
        <begin position="182"/>
        <end position="215"/>
    </location>
</feature>
<sequence length="563" mass="63894">MDILSRNYFNVSNSEKLDEAKNITRSKPIKSEFKLDRSIWLLLVFFGLLKFSIHLSGISNYGLHADELYYISLSEKFAWGFLDISPFVTWIAKVSSTLFGSSIIAWRIIPCMFASATVMLTGLMAHYLGGKKLGITIACSAIICSPAFLATSYLLQPVVFDEFFWALLAFSILRYQQTQKMLFLYITALTLGFGMLNKYTIGMYLAAILLGYFIVYTKNIKFNWRRLPGPLLLFILVIIPNLVWQWAYGFPIFGYLKLVGTQAFSFDVLDYVFQLFFFHGAGVAVWTAGFLFLLMNKNGSKFNLVWPITLVILVILLAFLKGKLYYGLGMFPILFAAGGCCWEMILSSKKQPKFIFVATIYLFGLLCLPLVIPILPISICRQYIKKMVSYTAFSRPLVWEDGTSGTIPQFFADMSGWEILSGDINKVSGKEQNRKPIAVLTNSYAIAGALKYYSKLLAPQVISANNSFMLESPNNLPSGTILYLSRDAKEMVAKMARHVSLYKQLKLENSHLRGVNIYILSDVNEVFRKKYTQDRRQFFNSEELINPNKTSTLLSNLVGFKNR</sequence>
<accession>A0A4V2RYK9</accession>
<gene>
    <name evidence="10" type="ORF">EV200_108120</name>
</gene>
<keyword evidence="6 8" id="KW-1133">Transmembrane helix</keyword>
<reference evidence="10 11" key="1">
    <citation type="submission" date="2019-03" db="EMBL/GenBank/DDBJ databases">
        <title>Genomic Encyclopedia of Type Strains, Phase IV (KMG-IV): sequencing the most valuable type-strain genomes for metagenomic binning, comparative biology and taxonomic classification.</title>
        <authorList>
            <person name="Goeker M."/>
        </authorList>
    </citation>
    <scope>NUCLEOTIDE SEQUENCE [LARGE SCALE GENOMIC DNA]</scope>
    <source>
        <strain evidence="10 11">DSM 103236</strain>
    </source>
</reference>
<dbReference type="RefSeq" id="WP_132535471.1">
    <property type="nucleotide sequence ID" value="NZ_BMJO01000007.1"/>
</dbReference>
<dbReference type="InterPro" id="IPR050297">
    <property type="entry name" value="LipidA_mod_glycosyltrf_83"/>
</dbReference>
<evidence type="ECO:0000259" key="9">
    <source>
        <dbReference type="Pfam" id="PF13231"/>
    </source>
</evidence>